<dbReference type="AlphaFoldDB" id="A0A2P6SCF2"/>
<reference evidence="1 2" key="1">
    <citation type="journal article" date="2018" name="Nat. Genet.">
        <title>The Rosa genome provides new insights in the design of modern roses.</title>
        <authorList>
            <person name="Bendahmane M."/>
        </authorList>
    </citation>
    <scope>NUCLEOTIDE SEQUENCE [LARGE SCALE GENOMIC DNA]</scope>
    <source>
        <strain evidence="2">cv. Old Blush</strain>
    </source>
</reference>
<evidence type="ECO:0000313" key="1">
    <source>
        <dbReference type="EMBL" id="PRQ56361.1"/>
    </source>
</evidence>
<dbReference type="EMBL" id="PDCK01000039">
    <property type="protein sequence ID" value="PRQ56361.1"/>
    <property type="molecule type" value="Genomic_DNA"/>
</dbReference>
<name>A0A2P6SCF2_ROSCH</name>
<dbReference type="Gramene" id="PRQ56361">
    <property type="protein sequence ID" value="PRQ56361"/>
    <property type="gene ID" value="RchiOBHm_Chr1g0334931"/>
</dbReference>
<dbReference type="Proteomes" id="UP000238479">
    <property type="component" value="Chromosome 1"/>
</dbReference>
<evidence type="ECO:0000313" key="2">
    <source>
        <dbReference type="Proteomes" id="UP000238479"/>
    </source>
</evidence>
<protein>
    <submittedName>
        <fullName evidence="1">Uncharacterized protein</fullName>
    </submittedName>
</protein>
<comment type="caution">
    <text evidence="1">The sequence shown here is derived from an EMBL/GenBank/DDBJ whole genome shotgun (WGS) entry which is preliminary data.</text>
</comment>
<keyword evidence="2" id="KW-1185">Reference proteome</keyword>
<proteinExistence type="predicted"/>
<dbReference type="PROSITE" id="PS51257">
    <property type="entry name" value="PROKAR_LIPOPROTEIN"/>
    <property type="match status" value="1"/>
</dbReference>
<gene>
    <name evidence="1" type="ORF">RchiOBHm_Chr1g0334931</name>
</gene>
<sequence>MISCCVKFWDKEFWIIGTSCATIACRHAWQLSLFYHWSKWGFRCQNQSIKL</sequence>
<accession>A0A2P6SCF2</accession>
<organism evidence="1 2">
    <name type="scientific">Rosa chinensis</name>
    <name type="common">China rose</name>
    <dbReference type="NCBI Taxonomy" id="74649"/>
    <lineage>
        <taxon>Eukaryota</taxon>
        <taxon>Viridiplantae</taxon>
        <taxon>Streptophyta</taxon>
        <taxon>Embryophyta</taxon>
        <taxon>Tracheophyta</taxon>
        <taxon>Spermatophyta</taxon>
        <taxon>Magnoliopsida</taxon>
        <taxon>eudicotyledons</taxon>
        <taxon>Gunneridae</taxon>
        <taxon>Pentapetalae</taxon>
        <taxon>rosids</taxon>
        <taxon>fabids</taxon>
        <taxon>Rosales</taxon>
        <taxon>Rosaceae</taxon>
        <taxon>Rosoideae</taxon>
        <taxon>Rosoideae incertae sedis</taxon>
        <taxon>Rosa</taxon>
    </lineage>
</organism>